<accession>A0ABY5AR40</accession>
<evidence type="ECO:0000313" key="2">
    <source>
        <dbReference type="Proteomes" id="UP001056708"/>
    </source>
</evidence>
<reference evidence="1" key="1">
    <citation type="submission" date="2022-06" db="EMBL/GenBank/DDBJ databases">
        <title>Genome sequence of Phormidium yuhuli AB48 isolated from an industrial photobioreactor environment.</title>
        <authorList>
            <person name="Qiu Y."/>
            <person name="Noonan A.J.C."/>
            <person name="Dofher K."/>
            <person name="Koch M."/>
            <person name="Kieft B."/>
            <person name="Lin X."/>
            <person name="Ziels R.M."/>
            <person name="Hallam S.J."/>
        </authorList>
    </citation>
    <scope>NUCLEOTIDE SEQUENCE</scope>
    <source>
        <strain evidence="1">AB48</strain>
    </source>
</reference>
<proteinExistence type="predicted"/>
<dbReference type="RefSeq" id="WP_252663723.1">
    <property type="nucleotide sequence ID" value="NZ_CP098611.1"/>
</dbReference>
<protein>
    <submittedName>
        <fullName evidence="1">Helix-turn-helix domain-containing protein</fullName>
    </submittedName>
</protein>
<evidence type="ECO:0000313" key="1">
    <source>
        <dbReference type="EMBL" id="USR91692.1"/>
    </source>
</evidence>
<name>A0ABY5AR40_9CYAN</name>
<keyword evidence="2" id="KW-1185">Reference proteome</keyword>
<dbReference type="Proteomes" id="UP001056708">
    <property type="component" value="Chromosome"/>
</dbReference>
<dbReference type="EMBL" id="CP098611">
    <property type="protein sequence ID" value="USR91692.1"/>
    <property type="molecule type" value="Genomic_DNA"/>
</dbReference>
<sequence length="102" mass="12400">MKQPREIGIRERRLIRAYCDCSWRMSPQAFYFKWSVTQEELADICRRSQSTVRRWFKQGRYHRPPTDNDLLHLALLDFLLEEFETLPPSVRDRICPELSRSR</sequence>
<organism evidence="1 2">
    <name type="scientific">Phormidium yuhuli AB48</name>
    <dbReference type="NCBI Taxonomy" id="2940671"/>
    <lineage>
        <taxon>Bacteria</taxon>
        <taxon>Bacillati</taxon>
        <taxon>Cyanobacteriota</taxon>
        <taxon>Cyanophyceae</taxon>
        <taxon>Oscillatoriophycideae</taxon>
        <taxon>Oscillatoriales</taxon>
        <taxon>Oscillatoriaceae</taxon>
        <taxon>Phormidium</taxon>
        <taxon>Phormidium yuhuli</taxon>
    </lineage>
</organism>
<gene>
    <name evidence="1" type="ORF">NEA10_02900</name>
</gene>